<gene>
    <name evidence="2" type="ORF">J2X31_000412</name>
</gene>
<name>A0ABU1TKB6_9FLAO</name>
<protein>
    <submittedName>
        <fullName evidence="2">Protein disulfide-isomerase</fullName>
        <ecNumber evidence="2">5.3.4.1</ecNumber>
    </submittedName>
</protein>
<dbReference type="CDD" id="cd03024">
    <property type="entry name" value="DsbA_FrnE"/>
    <property type="match status" value="1"/>
</dbReference>
<feature type="domain" description="DSBA-like thioredoxin" evidence="1">
    <location>
        <begin position="3"/>
        <end position="204"/>
    </location>
</feature>
<accession>A0ABU1TKB6</accession>
<organism evidence="2 3">
    <name type="scientific">Flavobacterium arsenatis</name>
    <dbReference type="NCBI Taxonomy" id="1484332"/>
    <lineage>
        <taxon>Bacteria</taxon>
        <taxon>Pseudomonadati</taxon>
        <taxon>Bacteroidota</taxon>
        <taxon>Flavobacteriia</taxon>
        <taxon>Flavobacteriales</taxon>
        <taxon>Flavobacteriaceae</taxon>
        <taxon>Flavobacterium</taxon>
    </lineage>
</organism>
<comment type="caution">
    <text evidence="2">The sequence shown here is derived from an EMBL/GenBank/DDBJ whole genome shotgun (WGS) entry which is preliminary data.</text>
</comment>
<keyword evidence="2" id="KW-0413">Isomerase</keyword>
<evidence type="ECO:0000259" key="1">
    <source>
        <dbReference type="Pfam" id="PF01323"/>
    </source>
</evidence>
<dbReference type="Pfam" id="PF01323">
    <property type="entry name" value="DSBA"/>
    <property type="match status" value="1"/>
</dbReference>
<dbReference type="RefSeq" id="WP_310023991.1">
    <property type="nucleotide sequence ID" value="NZ_JAVDVI010000001.1"/>
</dbReference>
<dbReference type="Gene3D" id="3.40.30.10">
    <property type="entry name" value="Glutaredoxin"/>
    <property type="match status" value="1"/>
</dbReference>
<dbReference type="InterPro" id="IPR001853">
    <property type="entry name" value="DSBA-like_thioredoxin_dom"/>
</dbReference>
<evidence type="ECO:0000313" key="3">
    <source>
        <dbReference type="Proteomes" id="UP001255185"/>
    </source>
</evidence>
<proteinExistence type="predicted"/>
<dbReference type="EC" id="5.3.4.1" evidence="2"/>
<dbReference type="PANTHER" id="PTHR13887">
    <property type="entry name" value="GLUTATHIONE S-TRANSFERASE KAPPA"/>
    <property type="match status" value="1"/>
</dbReference>
<dbReference type="EMBL" id="JAVDVI010000001">
    <property type="protein sequence ID" value="MDR6966419.1"/>
    <property type="molecule type" value="Genomic_DNA"/>
</dbReference>
<dbReference type="PANTHER" id="PTHR13887:SF41">
    <property type="entry name" value="THIOREDOXIN SUPERFAMILY PROTEIN"/>
    <property type="match status" value="1"/>
</dbReference>
<reference evidence="2 3" key="1">
    <citation type="submission" date="2023-07" db="EMBL/GenBank/DDBJ databases">
        <title>Sorghum-associated microbial communities from plants grown in Nebraska, USA.</title>
        <authorList>
            <person name="Schachtman D."/>
        </authorList>
    </citation>
    <scope>NUCLEOTIDE SEQUENCE [LARGE SCALE GENOMIC DNA]</scope>
    <source>
        <strain evidence="2 3">3773</strain>
    </source>
</reference>
<sequence length="235" mass="26615">MKVEIWSDIICPFCYIGKRNIETVLSQFPEAKSIEIEWKSFQLDPTFPQIATDNHEEYLAKRKGFPVEQVKVMLQNVTNTAKQAGLDFHLEQSVIVNSYNAHRLIQFAKTKGLGDEAEERFFKAYFTEGKDMANLEILTALGKEIGLDEEELQVAFTDNQYAEKVNQDIDEARAIGVTGVPFFVFDRKYAISGAQPPQAFLQALEKSFGEWQQQNPKAKLEVSNGESCDVDGNCE</sequence>
<dbReference type="InterPro" id="IPR036249">
    <property type="entry name" value="Thioredoxin-like_sf"/>
</dbReference>
<evidence type="ECO:0000313" key="2">
    <source>
        <dbReference type="EMBL" id="MDR6966419.1"/>
    </source>
</evidence>
<dbReference type="Proteomes" id="UP001255185">
    <property type="component" value="Unassembled WGS sequence"/>
</dbReference>
<dbReference type="SUPFAM" id="SSF52833">
    <property type="entry name" value="Thioredoxin-like"/>
    <property type="match status" value="1"/>
</dbReference>
<dbReference type="GO" id="GO:0003756">
    <property type="term" value="F:protein disulfide isomerase activity"/>
    <property type="evidence" value="ECO:0007669"/>
    <property type="project" value="UniProtKB-EC"/>
</dbReference>
<keyword evidence="3" id="KW-1185">Reference proteome</keyword>